<dbReference type="Proteomes" id="UP000029120">
    <property type="component" value="Chromosome 5"/>
</dbReference>
<reference evidence="2" key="1">
    <citation type="journal article" date="2015" name="Nat. Plants">
        <title>Genome expansion of Arabis alpina linked with retrotransposition and reduced symmetric DNA methylation.</title>
        <authorList>
            <person name="Willing E.M."/>
            <person name="Rawat V."/>
            <person name="Mandakova T."/>
            <person name="Maumus F."/>
            <person name="James G.V."/>
            <person name="Nordstroem K.J."/>
            <person name="Becker C."/>
            <person name="Warthmann N."/>
            <person name="Chica C."/>
            <person name="Szarzynska B."/>
            <person name="Zytnicki M."/>
            <person name="Albani M.C."/>
            <person name="Kiefer C."/>
            <person name="Bergonzi S."/>
            <person name="Castaings L."/>
            <person name="Mateos J.L."/>
            <person name="Berns M.C."/>
            <person name="Bujdoso N."/>
            <person name="Piofczyk T."/>
            <person name="de Lorenzo L."/>
            <person name="Barrero-Sicilia C."/>
            <person name="Mateos I."/>
            <person name="Piednoel M."/>
            <person name="Hagmann J."/>
            <person name="Chen-Min-Tao R."/>
            <person name="Iglesias-Fernandez R."/>
            <person name="Schuster S.C."/>
            <person name="Alonso-Blanco C."/>
            <person name="Roudier F."/>
            <person name="Carbonero P."/>
            <person name="Paz-Ares J."/>
            <person name="Davis S.J."/>
            <person name="Pecinka A."/>
            <person name="Quesneville H."/>
            <person name="Colot V."/>
            <person name="Lysak M.A."/>
            <person name="Weigel D."/>
            <person name="Coupland G."/>
            <person name="Schneeberger K."/>
        </authorList>
    </citation>
    <scope>NUCLEOTIDE SEQUENCE [LARGE SCALE GENOMIC DNA]</scope>
    <source>
        <strain evidence="2">cv. Pajares</strain>
    </source>
</reference>
<gene>
    <name evidence="1" type="ordered locus">AALP_Aa5g186900</name>
</gene>
<organism evidence="1 2">
    <name type="scientific">Arabis alpina</name>
    <name type="common">Alpine rock-cress</name>
    <dbReference type="NCBI Taxonomy" id="50452"/>
    <lineage>
        <taxon>Eukaryota</taxon>
        <taxon>Viridiplantae</taxon>
        <taxon>Streptophyta</taxon>
        <taxon>Embryophyta</taxon>
        <taxon>Tracheophyta</taxon>
        <taxon>Spermatophyta</taxon>
        <taxon>Magnoliopsida</taxon>
        <taxon>eudicotyledons</taxon>
        <taxon>Gunneridae</taxon>
        <taxon>Pentapetalae</taxon>
        <taxon>rosids</taxon>
        <taxon>malvids</taxon>
        <taxon>Brassicales</taxon>
        <taxon>Brassicaceae</taxon>
        <taxon>Arabideae</taxon>
        <taxon>Arabis</taxon>
    </lineage>
</organism>
<name>A0A087GXY8_ARAAL</name>
<protein>
    <submittedName>
        <fullName evidence="1">Uncharacterized protein</fullName>
    </submittedName>
</protein>
<keyword evidence="2" id="KW-1185">Reference proteome</keyword>
<evidence type="ECO:0000313" key="1">
    <source>
        <dbReference type="EMBL" id="KFK34740.1"/>
    </source>
</evidence>
<sequence length="137" mass="15070">MSGDKLSLSIALQVLTATYLIHRSPSALATLVVVLVWVGRGEPSLSTQLIPSIKGLAIFQICLESSSYLGWPLMVWLLLFLPLRARTDVVALSISPCPHHAFSLFFSYACEYEYSRAVKELPPCSLCMVPRTLAPAF</sequence>
<evidence type="ECO:0000313" key="2">
    <source>
        <dbReference type="Proteomes" id="UP000029120"/>
    </source>
</evidence>
<dbReference type="EMBL" id="CM002873">
    <property type="protein sequence ID" value="KFK34740.1"/>
    <property type="molecule type" value="Genomic_DNA"/>
</dbReference>
<dbReference type="AlphaFoldDB" id="A0A087GXY8"/>
<dbReference type="Gramene" id="KFK34740">
    <property type="protein sequence ID" value="KFK34740"/>
    <property type="gene ID" value="AALP_AA5G186900"/>
</dbReference>
<accession>A0A087GXY8</accession>
<proteinExistence type="predicted"/>